<dbReference type="PANTHER" id="PTHR34371">
    <property type="entry name" value="OS01G0551000 PROTEIN"/>
    <property type="match status" value="1"/>
</dbReference>
<comment type="similarity">
    <text evidence="3">Belongs to the KISH family.</text>
</comment>
<evidence type="ECO:0000256" key="6">
    <source>
        <dbReference type="ARBA" id="ARBA00022989"/>
    </source>
</evidence>
<keyword evidence="4" id="KW-0812">Transmembrane</keyword>
<evidence type="ECO:0000256" key="7">
    <source>
        <dbReference type="ARBA" id="ARBA00023034"/>
    </source>
</evidence>
<reference evidence="10 11" key="1">
    <citation type="journal article" date="2020" name="Nat. Commun.">
        <title>Genome of Tripterygium wilfordii and identification of cytochrome P450 involved in triptolide biosynthesis.</title>
        <authorList>
            <person name="Tu L."/>
            <person name="Su P."/>
            <person name="Zhang Z."/>
            <person name="Gao L."/>
            <person name="Wang J."/>
            <person name="Hu T."/>
            <person name="Zhou J."/>
            <person name="Zhang Y."/>
            <person name="Zhao Y."/>
            <person name="Liu Y."/>
            <person name="Song Y."/>
            <person name="Tong Y."/>
            <person name="Lu Y."/>
            <person name="Yang J."/>
            <person name="Xu C."/>
            <person name="Jia M."/>
            <person name="Peters R.J."/>
            <person name="Huang L."/>
            <person name="Gao W."/>
        </authorList>
    </citation>
    <scope>NUCLEOTIDE SEQUENCE [LARGE SCALE GENOMIC DNA]</scope>
    <source>
        <strain evidence="11">cv. XIE 37</strain>
        <tissue evidence="10">Leaf</tissue>
    </source>
</reference>
<keyword evidence="5 9" id="KW-0732">Signal</keyword>
<dbReference type="InParanoid" id="A0A7J7CHG5"/>
<keyword evidence="7" id="KW-0333">Golgi apparatus</keyword>
<keyword evidence="8" id="KW-0472">Membrane</keyword>
<dbReference type="GO" id="GO:0000139">
    <property type="term" value="C:Golgi membrane"/>
    <property type="evidence" value="ECO:0007669"/>
    <property type="project" value="UniProtKB-SubCell"/>
</dbReference>
<comment type="function">
    <text evidence="1">Involved in the early part of the secretory pathway.</text>
</comment>
<dbReference type="InterPro" id="IPR009653">
    <property type="entry name" value="Ksh1"/>
</dbReference>
<protein>
    <submittedName>
        <fullName evidence="10">Uncharacterized protein</fullName>
    </submittedName>
</protein>
<name>A0A7J7CHG5_TRIWF</name>
<evidence type="ECO:0000313" key="11">
    <source>
        <dbReference type="Proteomes" id="UP000593562"/>
    </source>
</evidence>
<dbReference type="PANTHER" id="PTHR34371:SF2">
    <property type="entry name" value="DUF688 FAMILY PROTEIN"/>
    <property type="match status" value="1"/>
</dbReference>
<feature type="chain" id="PRO_5029654499" evidence="9">
    <location>
        <begin position="22"/>
        <end position="327"/>
    </location>
</feature>
<sequence>MSALFNFHSFLTVVLLGLCTCTYLKMHFPAILEQRMEDICVLAKSLFNDDVNHLIASVDGGLEMKGSYAKIDQVLSKKHRFMEKGLVHTSASSANSCQKFRFSTPKLQLFLPPSPKAQEPEEPWIVASPLHTAASVPFRWEEEPGKPKPCTALIISTQKSLELPPRLLMDAETARLSSPTTVLEGPYMGRSSRFQSSSFSLKRDSFRKTWSPQIGKYSPLVLGNVGIKGKGTFGSWRWGKGAFKGKCEVGVGNHVFPSSVDGENDINLEDDESCKNNSVKMTKMKRSGSYSISTPSRPHFWATIYEGLKQAVVPWKTKKLKKDGMLY</sequence>
<feature type="signal peptide" evidence="9">
    <location>
        <begin position="1"/>
        <end position="21"/>
    </location>
</feature>
<dbReference type="FunCoup" id="A0A7J7CHG5">
    <property type="interactions" value="49"/>
</dbReference>
<evidence type="ECO:0000256" key="1">
    <source>
        <dbReference type="ARBA" id="ARBA00002154"/>
    </source>
</evidence>
<keyword evidence="11" id="KW-1185">Reference proteome</keyword>
<evidence type="ECO:0000256" key="2">
    <source>
        <dbReference type="ARBA" id="ARBA00004614"/>
    </source>
</evidence>
<organism evidence="10 11">
    <name type="scientific">Tripterygium wilfordii</name>
    <name type="common">Thunder God vine</name>
    <dbReference type="NCBI Taxonomy" id="458696"/>
    <lineage>
        <taxon>Eukaryota</taxon>
        <taxon>Viridiplantae</taxon>
        <taxon>Streptophyta</taxon>
        <taxon>Embryophyta</taxon>
        <taxon>Tracheophyta</taxon>
        <taxon>Spermatophyta</taxon>
        <taxon>Magnoliopsida</taxon>
        <taxon>eudicotyledons</taxon>
        <taxon>Gunneridae</taxon>
        <taxon>Pentapetalae</taxon>
        <taxon>rosids</taxon>
        <taxon>fabids</taxon>
        <taxon>Celastrales</taxon>
        <taxon>Celastraceae</taxon>
        <taxon>Tripterygium</taxon>
    </lineage>
</organism>
<dbReference type="EMBL" id="JAAARO010000017">
    <property type="protein sequence ID" value="KAF5733503.1"/>
    <property type="molecule type" value="Genomic_DNA"/>
</dbReference>
<dbReference type="AlphaFoldDB" id="A0A7J7CHG5"/>
<evidence type="ECO:0000313" key="10">
    <source>
        <dbReference type="EMBL" id="KAF5733503.1"/>
    </source>
</evidence>
<evidence type="ECO:0000256" key="5">
    <source>
        <dbReference type="ARBA" id="ARBA00022729"/>
    </source>
</evidence>
<comment type="caution">
    <text evidence="10">The sequence shown here is derived from an EMBL/GenBank/DDBJ whole genome shotgun (WGS) entry which is preliminary data.</text>
</comment>
<dbReference type="Pfam" id="PF06842">
    <property type="entry name" value="DUF1242"/>
    <property type="match status" value="1"/>
</dbReference>
<dbReference type="Proteomes" id="UP000593562">
    <property type="component" value="Unassembled WGS sequence"/>
</dbReference>
<dbReference type="InterPro" id="IPR007789">
    <property type="entry name" value="DUF688"/>
</dbReference>
<evidence type="ECO:0000256" key="8">
    <source>
        <dbReference type="ARBA" id="ARBA00023136"/>
    </source>
</evidence>
<proteinExistence type="inferred from homology"/>
<accession>A0A7J7CHG5</accession>
<evidence type="ECO:0000256" key="4">
    <source>
        <dbReference type="ARBA" id="ARBA00022692"/>
    </source>
</evidence>
<comment type="subcellular location">
    <subcellularLocation>
        <location evidence="2">Golgi apparatus membrane</location>
        <topology evidence="2">Single-pass type I membrane protein</topology>
    </subcellularLocation>
</comment>
<evidence type="ECO:0000256" key="3">
    <source>
        <dbReference type="ARBA" id="ARBA00008961"/>
    </source>
</evidence>
<evidence type="ECO:0000256" key="9">
    <source>
        <dbReference type="SAM" id="SignalP"/>
    </source>
</evidence>
<dbReference type="Pfam" id="PF05097">
    <property type="entry name" value="DUF688"/>
    <property type="match status" value="1"/>
</dbReference>
<keyword evidence="6" id="KW-1133">Transmembrane helix</keyword>
<gene>
    <name evidence="10" type="ORF">HS088_TW17G01047</name>
</gene>